<dbReference type="Proteomes" id="UP000281261">
    <property type="component" value="Unassembled WGS sequence"/>
</dbReference>
<dbReference type="InterPro" id="IPR013321">
    <property type="entry name" value="Arc_rbn_hlx_hlx"/>
</dbReference>
<organism evidence="1 2">
    <name type="scientific">candidate division Kazan bacterium</name>
    <dbReference type="NCBI Taxonomy" id="2202143"/>
    <lineage>
        <taxon>Bacteria</taxon>
        <taxon>Bacteria division Kazan-3B-28</taxon>
    </lineage>
</organism>
<reference evidence="1 2" key="1">
    <citation type="submission" date="2018-06" db="EMBL/GenBank/DDBJ databases">
        <title>Extensive metabolic versatility and redundancy in microbially diverse, dynamic hydrothermal sediments.</title>
        <authorList>
            <person name="Dombrowski N."/>
            <person name="Teske A."/>
            <person name="Baker B.J."/>
        </authorList>
    </citation>
    <scope>NUCLEOTIDE SEQUENCE [LARGE SCALE GENOMIC DNA]</scope>
    <source>
        <strain evidence="1">B79_G16</strain>
    </source>
</reference>
<dbReference type="InterPro" id="IPR045944">
    <property type="entry name" value="DUF6364"/>
</dbReference>
<dbReference type="AlphaFoldDB" id="A0A420ZAW9"/>
<dbReference type="InterPro" id="IPR010985">
    <property type="entry name" value="Ribbon_hlx_hlx"/>
</dbReference>
<dbReference type="Gene3D" id="1.10.1220.10">
    <property type="entry name" value="Met repressor-like"/>
    <property type="match status" value="1"/>
</dbReference>
<dbReference type="SUPFAM" id="SSF47598">
    <property type="entry name" value="Ribbon-helix-helix"/>
    <property type="match status" value="1"/>
</dbReference>
<sequence length="109" mass="12158">MTRSSKPQHAQRINTALVLIKSEKSLSGAATALARRYRISKRQAYRYIREAELIGKQIPVPDTKIAFTVKLSKNLIEALRKYAKSTGQSLSEIVTQALEAFLQNGRGRG</sequence>
<dbReference type="EMBL" id="QMNG01000125">
    <property type="protein sequence ID" value="RLC35759.1"/>
    <property type="molecule type" value="Genomic_DNA"/>
</dbReference>
<protein>
    <submittedName>
        <fullName evidence="1">Uncharacterized protein</fullName>
    </submittedName>
</protein>
<dbReference type="GO" id="GO:0006355">
    <property type="term" value="P:regulation of DNA-templated transcription"/>
    <property type="evidence" value="ECO:0007669"/>
    <property type="project" value="InterPro"/>
</dbReference>
<accession>A0A420ZAW9</accession>
<comment type="caution">
    <text evidence="1">The sequence shown here is derived from an EMBL/GenBank/DDBJ whole genome shotgun (WGS) entry which is preliminary data.</text>
</comment>
<evidence type="ECO:0000313" key="2">
    <source>
        <dbReference type="Proteomes" id="UP000281261"/>
    </source>
</evidence>
<evidence type="ECO:0000313" key="1">
    <source>
        <dbReference type="EMBL" id="RLC35759.1"/>
    </source>
</evidence>
<name>A0A420ZAW9_UNCK3</name>
<dbReference type="Pfam" id="PF19891">
    <property type="entry name" value="DUF6364"/>
    <property type="match status" value="1"/>
</dbReference>
<proteinExistence type="predicted"/>
<gene>
    <name evidence="1" type="ORF">DRH29_05840</name>
</gene>